<dbReference type="Proteomes" id="UP000467841">
    <property type="component" value="Unassembled WGS sequence"/>
</dbReference>
<name>A0A6D2IDU4_9BRAS</name>
<dbReference type="Pfam" id="PF02362">
    <property type="entry name" value="B3"/>
    <property type="match status" value="1"/>
</dbReference>
<dbReference type="PROSITE" id="PS50863">
    <property type="entry name" value="B3"/>
    <property type="match status" value="1"/>
</dbReference>
<dbReference type="EMBL" id="CACVBM020000777">
    <property type="protein sequence ID" value="CAA7023204.1"/>
    <property type="molecule type" value="Genomic_DNA"/>
</dbReference>
<evidence type="ECO:0000256" key="4">
    <source>
        <dbReference type="ARBA" id="ARBA00023163"/>
    </source>
</evidence>
<feature type="region of interest" description="Disordered" evidence="6">
    <location>
        <begin position="79"/>
        <end position="136"/>
    </location>
</feature>
<keyword evidence="5" id="KW-0539">Nucleus</keyword>
<dbReference type="PANTHER" id="PTHR31920:SF125">
    <property type="entry name" value="TF-B3 DOMAIN-CONTAINING PROTEIN"/>
    <property type="match status" value="1"/>
</dbReference>
<evidence type="ECO:0000256" key="2">
    <source>
        <dbReference type="ARBA" id="ARBA00023015"/>
    </source>
</evidence>
<gene>
    <name evidence="8" type="ORF">MERR_LOCUS10439</name>
</gene>
<evidence type="ECO:0000313" key="8">
    <source>
        <dbReference type="EMBL" id="CAA7023204.1"/>
    </source>
</evidence>
<dbReference type="Gene3D" id="2.40.330.10">
    <property type="entry name" value="DNA-binding pseudobarrel domain"/>
    <property type="match status" value="2"/>
</dbReference>
<comment type="subcellular location">
    <subcellularLocation>
        <location evidence="1">Nucleus</location>
    </subcellularLocation>
</comment>
<dbReference type="OrthoDB" id="1042985at2759"/>
<evidence type="ECO:0000313" key="9">
    <source>
        <dbReference type="Proteomes" id="UP000467841"/>
    </source>
</evidence>
<sequence>MPGALEHKVVFKVRWENSWLLWVQREKKDLFIDEEDWNEFVDDNCLAPKDVLVFTHDDTMCFEVQIFKNGEKELMTAPLEVKPETEPAPVEVKPKSEPLHPKPHQETTTATGSTSANGGKKSGSKQNRDNVKNPEQYLLNPQSPYLVRTLANRNDVLYFSQELIQKYDLKFGPVHSAITYILPDGKQDAFFKIYSRNNYCFNGWSAVCRRLKLKAGDSVVCEFERSGGIVTALRVHLVKK</sequence>
<feature type="compositionally biased region" description="Basic and acidic residues" evidence="6">
    <location>
        <begin position="92"/>
        <end position="105"/>
    </location>
</feature>
<accession>A0A6D2IDU4</accession>
<dbReference type="SUPFAM" id="SSF101936">
    <property type="entry name" value="DNA-binding pseudobarrel domain"/>
    <property type="match status" value="2"/>
</dbReference>
<keyword evidence="9" id="KW-1185">Reference proteome</keyword>
<keyword evidence="3" id="KW-0238">DNA-binding</keyword>
<dbReference type="AlphaFoldDB" id="A0A6D2IDU4"/>
<protein>
    <recommendedName>
        <fullName evidence="7">TF-B3 domain-containing protein</fullName>
    </recommendedName>
</protein>
<dbReference type="PANTHER" id="PTHR31920">
    <property type="entry name" value="B3 DOMAIN-CONTAINING"/>
    <property type="match status" value="1"/>
</dbReference>
<dbReference type="CDD" id="cd10017">
    <property type="entry name" value="B3_DNA"/>
    <property type="match status" value="1"/>
</dbReference>
<keyword evidence="2" id="KW-0805">Transcription regulation</keyword>
<comment type="caution">
    <text evidence="8">The sequence shown here is derived from an EMBL/GenBank/DDBJ whole genome shotgun (WGS) entry which is preliminary data.</text>
</comment>
<feature type="compositionally biased region" description="Low complexity" evidence="6">
    <location>
        <begin position="107"/>
        <end position="119"/>
    </location>
</feature>
<evidence type="ECO:0000259" key="7">
    <source>
        <dbReference type="PROSITE" id="PS50863"/>
    </source>
</evidence>
<dbReference type="InterPro" id="IPR015300">
    <property type="entry name" value="DNA-bd_pseudobarrel_sf"/>
</dbReference>
<evidence type="ECO:0000256" key="1">
    <source>
        <dbReference type="ARBA" id="ARBA00004123"/>
    </source>
</evidence>
<proteinExistence type="predicted"/>
<evidence type="ECO:0000256" key="3">
    <source>
        <dbReference type="ARBA" id="ARBA00023125"/>
    </source>
</evidence>
<dbReference type="InterPro" id="IPR003340">
    <property type="entry name" value="B3_DNA-bd"/>
</dbReference>
<dbReference type="GO" id="GO:0003677">
    <property type="term" value="F:DNA binding"/>
    <property type="evidence" value="ECO:0007669"/>
    <property type="project" value="UniProtKB-KW"/>
</dbReference>
<evidence type="ECO:0000256" key="6">
    <source>
        <dbReference type="SAM" id="MobiDB-lite"/>
    </source>
</evidence>
<evidence type="ECO:0000256" key="5">
    <source>
        <dbReference type="ARBA" id="ARBA00023242"/>
    </source>
</evidence>
<keyword evidence="4" id="KW-0804">Transcription</keyword>
<feature type="domain" description="TF-B3" evidence="7">
    <location>
        <begin position="1"/>
        <end position="70"/>
    </location>
</feature>
<dbReference type="SMART" id="SM01019">
    <property type="entry name" value="B3"/>
    <property type="match status" value="2"/>
</dbReference>
<dbReference type="GO" id="GO:0005634">
    <property type="term" value="C:nucleus"/>
    <property type="evidence" value="ECO:0007669"/>
    <property type="project" value="UniProtKB-SubCell"/>
</dbReference>
<reference evidence="8" key="1">
    <citation type="submission" date="2020-01" db="EMBL/GenBank/DDBJ databases">
        <authorList>
            <person name="Mishra B."/>
        </authorList>
    </citation>
    <scope>NUCLEOTIDE SEQUENCE [LARGE SCALE GENOMIC DNA]</scope>
</reference>
<dbReference type="InterPro" id="IPR050655">
    <property type="entry name" value="Plant_B3_domain"/>
</dbReference>
<organism evidence="8 9">
    <name type="scientific">Microthlaspi erraticum</name>
    <dbReference type="NCBI Taxonomy" id="1685480"/>
    <lineage>
        <taxon>Eukaryota</taxon>
        <taxon>Viridiplantae</taxon>
        <taxon>Streptophyta</taxon>
        <taxon>Embryophyta</taxon>
        <taxon>Tracheophyta</taxon>
        <taxon>Spermatophyta</taxon>
        <taxon>Magnoliopsida</taxon>
        <taxon>eudicotyledons</taxon>
        <taxon>Gunneridae</taxon>
        <taxon>Pentapetalae</taxon>
        <taxon>rosids</taxon>
        <taxon>malvids</taxon>
        <taxon>Brassicales</taxon>
        <taxon>Brassicaceae</taxon>
        <taxon>Coluteocarpeae</taxon>
        <taxon>Microthlaspi</taxon>
    </lineage>
</organism>